<dbReference type="RefSeq" id="WP_192777133.1">
    <property type="nucleotide sequence ID" value="NZ_BAAASY010000002.1"/>
</dbReference>
<dbReference type="PIRSF" id="PIRSF029394">
    <property type="entry name" value="UCP029394"/>
    <property type="match status" value="1"/>
</dbReference>
<dbReference type="Gene3D" id="3.10.450.50">
    <property type="match status" value="1"/>
</dbReference>
<reference evidence="1 2" key="1">
    <citation type="submission" date="2020-10" db="EMBL/GenBank/DDBJ databases">
        <title>Sequencing the genomes of 1000 actinobacteria strains.</title>
        <authorList>
            <person name="Klenk H.-P."/>
        </authorList>
    </citation>
    <scope>NUCLEOTIDE SEQUENCE [LARGE SCALE GENOMIC DNA]</scope>
    <source>
        <strain evidence="1 2">DSM 43748</strain>
    </source>
</reference>
<dbReference type="EMBL" id="JADBEF010000001">
    <property type="protein sequence ID" value="MBE1562392.1"/>
    <property type="molecule type" value="Genomic_DNA"/>
</dbReference>
<dbReference type="InterPro" id="IPR016918">
    <property type="entry name" value="UCP029394"/>
</dbReference>
<gene>
    <name evidence="1" type="ORF">H4W81_005171</name>
</gene>
<evidence type="ECO:0000313" key="1">
    <source>
        <dbReference type="EMBL" id="MBE1562392.1"/>
    </source>
</evidence>
<proteinExistence type="predicted"/>
<sequence>MSAPTPAPAPADDANACHAEIVRHHRVIEDWLAGRMSRADLPAFADAHTPGFTLITPDGETLPLPRVLSMIEPAHGAAPTLTITIRNVKIIASAQPFVVATYEEHHGGQDPSIRRATVVFTRDADTPHGLRWTHLHETWTQTPSST</sequence>
<comment type="caution">
    <text evidence="1">The sequence shown here is derived from an EMBL/GenBank/DDBJ whole genome shotgun (WGS) entry which is preliminary data.</text>
</comment>
<dbReference type="SUPFAM" id="SSF54427">
    <property type="entry name" value="NTF2-like"/>
    <property type="match status" value="1"/>
</dbReference>
<dbReference type="Proteomes" id="UP000661607">
    <property type="component" value="Unassembled WGS sequence"/>
</dbReference>
<protein>
    <recommendedName>
        <fullName evidence="3">DUF4440 domain-containing protein</fullName>
    </recommendedName>
</protein>
<accession>A0ABR9KLG6</accession>
<keyword evidence="2" id="KW-1185">Reference proteome</keyword>
<dbReference type="InterPro" id="IPR032710">
    <property type="entry name" value="NTF2-like_dom_sf"/>
</dbReference>
<evidence type="ECO:0000313" key="2">
    <source>
        <dbReference type="Proteomes" id="UP000661607"/>
    </source>
</evidence>
<evidence type="ECO:0008006" key="3">
    <source>
        <dbReference type="Google" id="ProtNLM"/>
    </source>
</evidence>
<name>A0ABR9KLG6_9ACTN</name>
<organism evidence="1 2">
    <name type="scientific">Nonomuraea africana</name>
    <dbReference type="NCBI Taxonomy" id="46171"/>
    <lineage>
        <taxon>Bacteria</taxon>
        <taxon>Bacillati</taxon>
        <taxon>Actinomycetota</taxon>
        <taxon>Actinomycetes</taxon>
        <taxon>Streptosporangiales</taxon>
        <taxon>Streptosporangiaceae</taxon>
        <taxon>Nonomuraea</taxon>
    </lineage>
</organism>